<keyword evidence="16" id="KW-1185">Reference proteome</keyword>
<dbReference type="RefSeq" id="WP_135110731.1">
    <property type="nucleotide sequence ID" value="NZ_SRHY01000027.1"/>
</dbReference>
<keyword evidence="5" id="KW-0808">Transferase</keyword>
<keyword evidence="3" id="KW-1003">Cell membrane</keyword>
<evidence type="ECO:0000313" key="16">
    <source>
        <dbReference type="Proteomes" id="UP000298484"/>
    </source>
</evidence>
<evidence type="ECO:0000256" key="3">
    <source>
        <dbReference type="ARBA" id="ARBA00022475"/>
    </source>
</evidence>
<dbReference type="InterPro" id="IPR036878">
    <property type="entry name" value="Glu_permease_IIB"/>
</dbReference>
<sequence length="536" mass="58555">MKEKVMEGMQRFSKAMFIPVLILPIAGILIALGNVFTNQRLLEAVPLLDNPITTGFGTILSGSLVSILGNLGLIFCVGITVGLAKKEKSVAGFTALLGYLVFVNAMNKFMELNGLLAEAEAMQGAGQKLIMGVQILDMGVFLGIILGLVTAFIHNKFIETELKGALQIYGGSRFVFIVLIPTVILLAVVLTYIWPFFQSGINSLGGLIQRSGNFGLFLYGALERLLIPTGLHHLIYTPFLYTSLGGVEEVGGQVFEGARNIYYAEIADPSVSRLSESVIWDARGISKMFGLIGACLAMYHTAKPENKAKAKAILIPVAFTSFIAGVTEPIEFSFMFVAPLLFVVHAALSGLSFVALNLLDVRAIGPNGMIDFLLYNLPLGIEKTSWPMYILVGLAFFVIYYVVFRFLITKFNFKTVGREDAEQDTKMYSKKEYKEKKSNEKKTKEKEPVAQESPGMASVIVDALGGANNIKTVTNCYTRLRLTLDEPDLVDEAALKSETGANGIIVKDQNVQVVYGLAVNSIRKQVDNYLGTKEID</sequence>
<dbReference type="GO" id="GO:0008982">
    <property type="term" value="F:protein-N(PI)-phosphohistidine-sugar phosphotransferase activity"/>
    <property type="evidence" value="ECO:0007669"/>
    <property type="project" value="InterPro"/>
</dbReference>
<evidence type="ECO:0000259" key="13">
    <source>
        <dbReference type="PROSITE" id="PS51098"/>
    </source>
</evidence>
<dbReference type="CDD" id="cd00212">
    <property type="entry name" value="PTS_IIB_glc"/>
    <property type="match status" value="1"/>
</dbReference>
<evidence type="ECO:0000256" key="11">
    <source>
        <dbReference type="PROSITE-ProRule" id="PRU00421"/>
    </source>
</evidence>
<keyword evidence="9 12" id="KW-1133">Transmembrane helix</keyword>
<dbReference type="OrthoDB" id="9764327at2"/>
<feature type="active site" description="Phosphocysteine intermediate; for EIIB activity" evidence="11">
    <location>
        <position position="476"/>
    </location>
</feature>
<dbReference type="Proteomes" id="UP000298484">
    <property type="component" value="Unassembled WGS sequence"/>
</dbReference>
<dbReference type="PROSITE" id="PS51098">
    <property type="entry name" value="PTS_EIIB_TYPE_1"/>
    <property type="match status" value="1"/>
</dbReference>
<dbReference type="EMBL" id="SRHY01000027">
    <property type="protein sequence ID" value="TFJ92218.1"/>
    <property type="molecule type" value="Genomic_DNA"/>
</dbReference>
<feature type="transmembrane region" description="Helical" evidence="12">
    <location>
        <begin position="387"/>
        <end position="408"/>
    </location>
</feature>
<protein>
    <submittedName>
        <fullName evidence="15">PTS glucose transporter subunit IIBC</fullName>
    </submittedName>
</protein>
<evidence type="ECO:0000313" key="15">
    <source>
        <dbReference type="EMBL" id="TFJ92218.1"/>
    </source>
</evidence>
<dbReference type="GO" id="GO:0009401">
    <property type="term" value="P:phosphoenolpyruvate-dependent sugar phosphotransferase system"/>
    <property type="evidence" value="ECO:0007669"/>
    <property type="project" value="UniProtKB-KW"/>
</dbReference>
<comment type="subcellular location">
    <subcellularLocation>
        <location evidence="1">Cell membrane</location>
        <topology evidence="1">Multi-pass membrane protein</topology>
    </subcellularLocation>
</comment>
<dbReference type="GO" id="GO:0090563">
    <property type="term" value="F:protein-phosphocysteine-sugar phosphotransferase activity"/>
    <property type="evidence" value="ECO:0007669"/>
    <property type="project" value="TreeGrafter"/>
</dbReference>
<keyword evidence="2" id="KW-0813">Transport</keyword>
<dbReference type="PANTHER" id="PTHR30009:SF24">
    <property type="entry name" value="PTS SYSTEM, IIBC COMPONENT"/>
    <property type="match status" value="1"/>
</dbReference>
<dbReference type="AlphaFoldDB" id="A0A4Y9A8P6"/>
<accession>A0A4Y9A8P6</accession>
<keyword evidence="6" id="KW-0598">Phosphotransferase system</keyword>
<feature type="transmembrane region" description="Helical" evidence="12">
    <location>
        <begin position="56"/>
        <end position="83"/>
    </location>
</feature>
<evidence type="ECO:0000256" key="1">
    <source>
        <dbReference type="ARBA" id="ARBA00004651"/>
    </source>
</evidence>
<feature type="transmembrane region" description="Helical" evidence="12">
    <location>
        <begin position="90"/>
        <end position="109"/>
    </location>
</feature>
<dbReference type="InterPro" id="IPR001996">
    <property type="entry name" value="PTS_IIB_1"/>
</dbReference>
<comment type="caution">
    <text evidence="15">The sequence shown here is derived from an EMBL/GenBank/DDBJ whole genome shotgun (WGS) entry which is preliminary data.</text>
</comment>
<dbReference type="GO" id="GO:0005886">
    <property type="term" value="C:plasma membrane"/>
    <property type="evidence" value="ECO:0007669"/>
    <property type="project" value="UniProtKB-SubCell"/>
</dbReference>
<dbReference type="NCBIfam" id="TIGR00826">
    <property type="entry name" value="EIIB_glc"/>
    <property type="match status" value="1"/>
</dbReference>
<dbReference type="Pfam" id="PF02378">
    <property type="entry name" value="PTS_EIIC"/>
    <property type="match status" value="1"/>
</dbReference>
<keyword evidence="4 15" id="KW-0762">Sugar transport</keyword>
<reference evidence="15 16" key="1">
    <citation type="submission" date="2019-03" db="EMBL/GenBank/DDBJ databases">
        <title>Genome sequence of Lentibacillus salicampi ATCC BAA-719.</title>
        <authorList>
            <person name="Maclea K.S."/>
            <person name="Simoes Junior M."/>
        </authorList>
    </citation>
    <scope>NUCLEOTIDE SEQUENCE [LARGE SCALE GENOMIC DNA]</scope>
    <source>
        <strain evidence="15 16">ATCC BAA-719</strain>
    </source>
</reference>
<feature type="transmembrane region" description="Helical" evidence="12">
    <location>
        <begin position="129"/>
        <end position="153"/>
    </location>
</feature>
<evidence type="ECO:0000256" key="9">
    <source>
        <dbReference type="ARBA" id="ARBA00022989"/>
    </source>
</evidence>
<feature type="transmembrane region" description="Helical" evidence="12">
    <location>
        <begin position="284"/>
        <end position="300"/>
    </location>
</feature>
<evidence type="ECO:0000256" key="8">
    <source>
        <dbReference type="ARBA" id="ARBA00022777"/>
    </source>
</evidence>
<dbReference type="PROSITE" id="PS51103">
    <property type="entry name" value="PTS_EIIC_TYPE_1"/>
    <property type="match status" value="1"/>
</dbReference>
<evidence type="ECO:0000259" key="14">
    <source>
        <dbReference type="PROSITE" id="PS51103"/>
    </source>
</evidence>
<feature type="transmembrane region" description="Helical" evidence="12">
    <location>
        <begin position="12"/>
        <end position="36"/>
    </location>
</feature>
<dbReference type="InterPro" id="IPR003352">
    <property type="entry name" value="PTS_EIIC"/>
</dbReference>
<feature type="transmembrane region" description="Helical" evidence="12">
    <location>
        <begin position="174"/>
        <end position="194"/>
    </location>
</feature>
<keyword evidence="7 12" id="KW-0812">Transmembrane</keyword>
<evidence type="ECO:0000256" key="2">
    <source>
        <dbReference type="ARBA" id="ARBA00022448"/>
    </source>
</evidence>
<dbReference type="PANTHER" id="PTHR30009">
    <property type="entry name" value="CYTOCHROME C-TYPE SYNTHESIS PROTEIN AND PTS TRANSMEMBRANE COMPONENT"/>
    <property type="match status" value="1"/>
</dbReference>
<dbReference type="InterPro" id="IPR018113">
    <property type="entry name" value="PTrfase_EIIB_Cys"/>
</dbReference>
<evidence type="ECO:0000256" key="7">
    <source>
        <dbReference type="ARBA" id="ARBA00022692"/>
    </source>
</evidence>
<keyword evidence="8" id="KW-0418">Kinase</keyword>
<organism evidence="15 16">
    <name type="scientific">Lentibacillus salicampi</name>
    <dbReference type="NCBI Taxonomy" id="175306"/>
    <lineage>
        <taxon>Bacteria</taxon>
        <taxon>Bacillati</taxon>
        <taxon>Bacillota</taxon>
        <taxon>Bacilli</taxon>
        <taxon>Bacillales</taxon>
        <taxon>Bacillaceae</taxon>
        <taxon>Lentibacillus</taxon>
    </lineage>
</organism>
<evidence type="ECO:0000256" key="4">
    <source>
        <dbReference type="ARBA" id="ARBA00022597"/>
    </source>
</evidence>
<dbReference type="SUPFAM" id="SSF55604">
    <property type="entry name" value="Glucose permease domain IIB"/>
    <property type="match status" value="1"/>
</dbReference>
<evidence type="ECO:0000256" key="10">
    <source>
        <dbReference type="ARBA" id="ARBA00023136"/>
    </source>
</evidence>
<evidence type="ECO:0000256" key="5">
    <source>
        <dbReference type="ARBA" id="ARBA00022679"/>
    </source>
</evidence>
<dbReference type="Pfam" id="PF00367">
    <property type="entry name" value="PTS_EIIB"/>
    <property type="match status" value="1"/>
</dbReference>
<feature type="domain" description="PTS EIIB type-1" evidence="13">
    <location>
        <begin position="454"/>
        <end position="536"/>
    </location>
</feature>
<feature type="transmembrane region" description="Helical" evidence="12">
    <location>
        <begin position="363"/>
        <end position="381"/>
    </location>
</feature>
<gene>
    <name evidence="15" type="ORF">E4U82_13670</name>
</gene>
<name>A0A4Y9A8P6_9BACI</name>
<evidence type="ECO:0000256" key="12">
    <source>
        <dbReference type="SAM" id="Phobius"/>
    </source>
</evidence>
<feature type="transmembrane region" description="Helical" evidence="12">
    <location>
        <begin position="312"/>
        <end position="330"/>
    </location>
</feature>
<dbReference type="InterPro" id="IPR050429">
    <property type="entry name" value="PTS_Glucose_EIICBA"/>
</dbReference>
<proteinExistence type="predicted"/>
<dbReference type="InterPro" id="IPR013013">
    <property type="entry name" value="PTS_EIIC_1"/>
</dbReference>
<dbReference type="PROSITE" id="PS01035">
    <property type="entry name" value="PTS_EIIB_TYPE_1_CYS"/>
    <property type="match status" value="1"/>
</dbReference>
<dbReference type="GO" id="GO:0016301">
    <property type="term" value="F:kinase activity"/>
    <property type="evidence" value="ECO:0007669"/>
    <property type="project" value="UniProtKB-KW"/>
</dbReference>
<feature type="domain" description="PTS EIIC type-1" evidence="14">
    <location>
        <begin position="3"/>
        <end position="420"/>
    </location>
</feature>
<dbReference type="Gene3D" id="3.30.1360.60">
    <property type="entry name" value="Glucose permease domain IIB"/>
    <property type="match status" value="1"/>
</dbReference>
<feature type="transmembrane region" description="Helical" evidence="12">
    <location>
        <begin position="336"/>
        <end position="356"/>
    </location>
</feature>
<keyword evidence="10 12" id="KW-0472">Membrane</keyword>
<evidence type="ECO:0000256" key="6">
    <source>
        <dbReference type="ARBA" id="ARBA00022683"/>
    </source>
</evidence>